<dbReference type="RefSeq" id="WP_250749445.1">
    <property type="nucleotide sequence ID" value="NZ_CP098401.1"/>
</dbReference>
<accession>A0ABY4TQV2</accession>
<dbReference type="EMBL" id="CP098401">
    <property type="protein sequence ID" value="URW74688.1"/>
    <property type="molecule type" value="Genomic_DNA"/>
</dbReference>
<keyword evidence="1" id="KW-1133">Transmembrane helix</keyword>
<reference evidence="2" key="1">
    <citation type="submission" date="2022-05" db="EMBL/GenBank/DDBJ databases">
        <title>Sphingomonas sp. strain RMG20 Genome sequencing and assembly.</title>
        <authorList>
            <person name="Kim I."/>
        </authorList>
    </citation>
    <scope>NUCLEOTIDE SEQUENCE</scope>
    <source>
        <strain evidence="2">RMG20</strain>
    </source>
</reference>
<proteinExistence type="predicted"/>
<evidence type="ECO:0000256" key="1">
    <source>
        <dbReference type="SAM" id="Phobius"/>
    </source>
</evidence>
<feature type="transmembrane region" description="Helical" evidence="1">
    <location>
        <begin position="104"/>
        <end position="125"/>
    </location>
</feature>
<keyword evidence="1" id="KW-0472">Membrane</keyword>
<dbReference type="Pfam" id="PF05987">
    <property type="entry name" value="DUF898"/>
    <property type="match status" value="1"/>
</dbReference>
<sequence length="357" mass="39655">MIEDAGAAHSAFAFRGTWREFAPIAFTNLLLTIVTLGIYRFWAKTRERQYLSSRTRFIDDTMEWTGTGLELFIGFVLVLIVFGLPLLALQFGIQALAMRGQEGVAALLGIALYLSFLFLFGVARFRALRYRLSRTLWHGISGGSDDQGFEYGVQATWRPIVGGFAFGLLIPWSMVSLWNEKWSRMSFGPHEFTSTADSGPVLKRMLICVALAIPVLLVTGGLIGLTAAGVAQIAPETPLAILFALLPVFYLLVFIVFPITFYAVFFRECVSNMTLGHLEFQFDARTIDWVKLYLVDVALVIGTLGIGAIFLGYRHWSFFIRHLEAYGEVDLDSLTGSTTRRPGQGEGMLDAFDIGAI</sequence>
<keyword evidence="3" id="KW-1185">Reference proteome</keyword>
<name>A0ABY4TQV2_9SPHN</name>
<protein>
    <submittedName>
        <fullName evidence="2">YjgN family protein</fullName>
    </submittedName>
</protein>
<feature type="transmembrane region" description="Helical" evidence="1">
    <location>
        <begin position="64"/>
        <end position="84"/>
    </location>
</feature>
<dbReference type="Proteomes" id="UP001055580">
    <property type="component" value="Chromosome"/>
</dbReference>
<feature type="transmembrane region" description="Helical" evidence="1">
    <location>
        <begin position="292"/>
        <end position="313"/>
    </location>
</feature>
<gene>
    <name evidence="2" type="ORF">M9980_08870</name>
</gene>
<feature type="transmembrane region" description="Helical" evidence="1">
    <location>
        <begin position="21"/>
        <end position="43"/>
    </location>
</feature>
<organism evidence="2 3">
    <name type="scientific">Sphingomonas donggukensis</name>
    <dbReference type="NCBI Taxonomy" id="2949093"/>
    <lineage>
        <taxon>Bacteria</taxon>
        <taxon>Pseudomonadati</taxon>
        <taxon>Pseudomonadota</taxon>
        <taxon>Alphaproteobacteria</taxon>
        <taxon>Sphingomonadales</taxon>
        <taxon>Sphingomonadaceae</taxon>
        <taxon>Sphingomonas</taxon>
    </lineage>
</organism>
<keyword evidence="1" id="KW-0812">Transmembrane</keyword>
<evidence type="ECO:0000313" key="3">
    <source>
        <dbReference type="Proteomes" id="UP001055580"/>
    </source>
</evidence>
<dbReference type="InterPro" id="IPR010295">
    <property type="entry name" value="DUF898"/>
</dbReference>
<feature type="transmembrane region" description="Helical" evidence="1">
    <location>
        <begin position="239"/>
        <end position="265"/>
    </location>
</feature>
<feature type="transmembrane region" description="Helical" evidence="1">
    <location>
        <begin position="204"/>
        <end position="227"/>
    </location>
</feature>
<evidence type="ECO:0000313" key="2">
    <source>
        <dbReference type="EMBL" id="URW74688.1"/>
    </source>
</evidence>